<dbReference type="Pfam" id="PF05553">
    <property type="entry name" value="DUF761"/>
    <property type="match status" value="1"/>
</dbReference>
<accession>A0AAN8VG94</accession>
<reference evidence="3 4" key="1">
    <citation type="submission" date="2023-12" db="EMBL/GenBank/DDBJ databases">
        <title>A high-quality genome assembly for Dillenia turbinata (Dilleniales).</title>
        <authorList>
            <person name="Chanderbali A."/>
        </authorList>
    </citation>
    <scope>NUCLEOTIDE SEQUENCE [LARGE SCALE GENOMIC DNA]</scope>
    <source>
        <strain evidence="3">LSX21</strain>
        <tissue evidence="3">Leaf</tissue>
    </source>
</reference>
<keyword evidence="2" id="KW-0472">Membrane</keyword>
<evidence type="ECO:0008006" key="5">
    <source>
        <dbReference type="Google" id="ProtNLM"/>
    </source>
</evidence>
<dbReference type="Proteomes" id="UP001370490">
    <property type="component" value="Unassembled WGS sequence"/>
</dbReference>
<dbReference type="PANTHER" id="PTHR36887">
    <property type="entry name" value="OS01G0532300 PROTEIN"/>
    <property type="match status" value="1"/>
</dbReference>
<feature type="transmembrane region" description="Helical" evidence="2">
    <location>
        <begin position="33"/>
        <end position="54"/>
    </location>
</feature>
<dbReference type="InterPro" id="IPR008480">
    <property type="entry name" value="DUF761_pln"/>
</dbReference>
<feature type="region of interest" description="Disordered" evidence="1">
    <location>
        <begin position="58"/>
        <end position="91"/>
    </location>
</feature>
<sequence>MDKAKKPQLLKLSLIAILIFITPLLSHSLRPTYLYFIINLLIIALGAEAGLLSFSKPPEDKKPLLSPPKPDSSSETSTANNNDNSVGGSSGTIDKFVVTSESNEKKAKAVEKCGSEKIVGSTKMHKVRKSPSTPSLFFIGSAEPETVQDIVVEDDEEEVEEVGALSGQELFTKAETFIGNFYKQLKMQKEDSWKRLHGFIKRSTD</sequence>
<keyword evidence="2" id="KW-0812">Transmembrane</keyword>
<name>A0AAN8VG94_9MAGN</name>
<evidence type="ECO:0000313" key="3">
    <source>
        <dbReference type="EMBL" id="KAK6934493.1"/>
    </source>
</evidence>
<gene>
    <name evidence="3" type="ORF">RJ641_034648</name>
</gene>
<organism evidence="3 4">
    <name type="scientific">Dillenia turbinata</name>
    <dbReference type="NCBI Taxonomy" id="194707"/>
    <lineage>
        <taxon>Eukaryota</taxon>
        <taxon>Viridiplantae</taxon>
        <taxon>Streptophyta</taxon>
        <taxon>Embryophyta</taxon>
        <taxon>Tracheophyta</taxon>
        <taxon>Spermatophyta</taxon>
        <taxon>Magnoliopsida</taxon>
        <taxon>eudicotyledons</taxon>
        <taxon>Gunneridae</taxon>
        <taxon>Pentapetalae</taxon>
        <taxon>Dilleniales</taxon>
        <taxon>Dilleniaceae</taxon>
        <taxon>Dillenia</taxon>
    </lineage>
</organism>
<comment type="caution">
    <text evidence="3">The sequence shown here is derived from an EMBL/GenBank/DDBJ whole genome shotgun (WGS) entry which is preliminary data.</text>
</comment>
<evidence type="ECO:0000256" key="2">
    <source>
        <dbReference type="SAM" id="Phobius"/>
    </source>
</evidence>
<keyword evidence="4" id="KW-1185">Reference proteome</keyword>
<dbReference type="EMBL" id="JBAMMX010000008">
    <property type="protein sequence ID" value="KAK6934493.1"/>
    <property type="molecule type" value="Genomic_DNA"/>
</dbReference>
<evidence type="ECO:0000256" key="1">
    <source>
        <dbReference type="SAM" id="MobiDB-lite"/>
    </source>
</evidence>
<dbReference type="AlphaFoldDB" id="A0AAN8VG94"/>
<proteinExistence type="predicted"/>
<protein>
    <recommendedName>
        <fullName evidence="5">DUF4408 domain-containing protein</fullName>
    </recommendedName>
</protein>
<feature type="transmembrane region" description="Helical" evidence="2">
    <location>
        <begin position="9"/>
        <end position="27"/>
    </location>
</feature>
<dbReference type="PANTHER" id="PTHR36887:SF1">
    <property type="entry name" value="OS01G0532300 PROTEIN"/>
    <property type="match status" value="1"/>
</dbReference>
<evidence type="ECO:0000313" key="4">
    <source>
        <dbReference type="Proteomes" id="UP001370490"/>
    </source>
</evidence>
<feature type="compositionally biased region" description="Low complexity" evidence="1">
    <location>
        <begin position="71"/>
        <end position="87"/>
    </location>
</feature>
<keyword evidence="2" id="KW-1133">Transmembrane helix</keyword>